<name>A0A166FPI3_9AGAM</name>
<evidence type="ECO:0000313" key="2">
    <source>
        <dbReference type="EMBL" id="KZP17027.1"/>
    </source>
</evidence>
<accession>A0A166FPI3</accession>
<dbReference type="AlphaFoldDB" id="A0A166FPI3"/>
<dbReference type="EMBL" id="KV417587">
    <property type="protein sequence ID" value="KZP17027.1"/>
    <property type="molecule type" value="Genomic_DNA"/>
</dbReference>
<feature type="region of interest" description="Disordered" evidence="1">
    <location>
        <begin position="1"/>
        <end position="35"/>
    </location>
</feature>
<sequence>MNSPMSTTFDFPDTESTGGTPPSRTPSPAPTFNSRHYTRDDVAVFKVANQLFRINRTLLDEETDRIPRGEDSIELTNIKPEDFEILLDYLTLGTRYDKKSFTVVDWASIITVSSIYGMQRVLDVACKSVMDQQKAFFDQQNPQSNGSCAGAGFDRATCGLYFLIREKGTVNHLPVDLSGWVATSGLRKAL</sequence>
<dbReference type="SUPFAM" id="SSF54695">
    <property type="entry name" value="POZ domain"/>
    <property type="match status" value="1"/>
</dbReference>
<reference evidence="2 3" key="1">
    <citation type="journal article" date="2016" name="Mol. Biol. Evol.">
        <title>Comparative Genomics of Early-Diverging Mushroom-Forming Fungi Provides Insights into the Origins of Lignocellulose Decay Capabilities.</title>
        <authorList>
            <person name="Nagy L.G."/>
            <person name="Riley R."/>
            <person name="Tritt A."/>
            <person name="Adam C."/>
            <person name="Daum C."/>
            <person name="Floudas D."/>
            <person name="Sun H."/>
            <person name="Yadav J.S."/>
            <person name="Pangilinan J."/>
            <person name="Larsson K.H."/>
            <person name="Matsuura K."/>
            <person name="Barry K."/>
            <person name="Labutti K."/>
            <person name="Kuo R."/>
            <person name="Ohm R.A."/>
            <person name="Bhattacharya S.S."/>
            <person name="Shirouzu T."/>
            <person name="Yoshinaga Y."/>
            <person name="Martin F.M."/>
            <person name="Grigoriev I.V."/>
            <person name="Hibbett D.S."/>
        </authorList>
    </citation>
    <scope>NUCLEOTIDE SEQUENCE [LARGE SCALE GENOMIC DNA]</scope>
    <source>
        <strain evidence="2 3">CBS 109695</strain>
    </source>
</reference>
<evidence type="ECO:0008006" key="4">
    <source>
        <dbReference type="Google" id="ProtNLM"/>
    </source>
</evidence>
<protein>
    <recommendedName>
        <fullName evidence="4">BTB domain-containing protein</fullName>
    </recommendedName>
</protein>
<evidence type="ECO:0000256" key="1">
    <source>
        <dbReference type="SAM" id="MobiDB-lite"/>
    </source>
</evidence>
<organism evidence="2 3">
    <name type="scientific">Athelia psychrophila</name>
    <dbReference type="NCBI Taxonomy" id="1759441"/>
    <lineage>
        <taxon>Eukaryota</taxon>
        <taxon>Fungi</taxon>
        <taxon>Dikarya</taxon>
        <taxon>Basidiomycota</taxon>
        <taxon>Agaricomycotina</taxon>
        <taxon>Agaricomycetes</taxon>
        <taxon>Agaricomycetidae</taxon>
        <taxon>Atheliales</taxon>
        <taxon>Atheliaceae</taxon>
        <taxon>Athelia</taxon>
    </lineage>
</organism>
<dbReference type="OrthoDB" id="3223751at2759"/>
<evidence type="ECO:0000313" key="3">
    <source>
        <dbReference type="Proteomes" id="UP000076532"/>
    </source>
</evidence>
<keyword evidence="3" id="KW-1185">Reference proteome</keyword>
<gene>
    <name evidence="2" type="ORF">FIBSPDRAFT_894604</name>
</gene>
<dbReference type="InterPro" id="IPR011333">
    <property type="entry name" value="SKP1/BTB/POZ_sf"/>
</dbReference>
<proteinExistence type="predicted"/>
<dbReference type="Proteomes" id="UP000076532">
    <property type="component" value="Unassembled WGS sequence"/>
</dbReference>